<dbReference type="AlphaFoldDB" id="A0A1B6GSW5"/>
<reference evidence="10" key="1">
    <citation type="submission" date="2015-11" db="EMBL/GenBank/DDBJ databases">
        <title>De novo transcriptome assembly of four potential Pierce s Disease insect vectors from Arizona vineyards.</title>
        <authorList>
            <person name="Tassone E.E."/>
        </authorList>
    </citation>
    <scope>NUCLEOTIDE SEQUENCE</scope>
</reference>
<evidence type="ECO:0000256" key="3">
    <source>
        <dbReference type="ARBA" id="ARBA00022946"/>
    </source>
</evidence>
<keyword evidence="5" id="KW-0496">Mitochondrion</keyword>
<name>A0A1B6GSW5_9HEMI</name>
<dbReference type="Gene3D" id="2.40.50.100">
    <property type="match status" value="1"/>
</dbReference>
<sequence>PEEIEVRLEIVFSFELFLHKMFSLVQRINALSIKAQHYTNVLAEAVISRGASKKSGGSTKNHGNARRKRRGIRVQDGRFVQKGTLLVLQRHLIFHPGLNVGFGRNGTLFAMVPGTVRVTCEKPDLNMDHSWVMQTYGGRSVENMYKKYFNVIPEKQHQRFKLLDQI</sequence>
<evidence type="ECO:0000256" key="2">
    <source>
        <dbReference type="ARBA" id="ARBA00010797"/>
    </source>
</evidence>
<evidence type="ECO:0000256" key="7">
    <source>
        <dbReference type="ARBA" id="ARBA00035267"/>
    </source>
</evidence>
<accession>A0A1B6GSW5</accession>
<dbReference type="PRINTS" id="PR00063">
    <property type="entry name" value="RIBOSOMALL27"/>
</dbReference>
<evidence type="ECO:0000256" key="9">
    <source>
        <dbReference type="SAM" id="MobiDB-lite"/>
    </source>
</evidence>
<comment type="similarity">
    <text evidence="2">Belongs to the bacterial ribosomal protein bL27 family.</text>
</comment>
<evidence type="ECO:0000256" key="6">
    <source>
        <dbReference type="ARBA" id="ARBA00023274"/>
    </source>
</evidence>
<organism evidence="10">
    <name type="scientific">Cuerna arida</name>
    <dbReference type="NCBI Taxonomy" id="1464854"/>
    <lineage>
        <taxon>Eukaryota</taxon>
        <taxon>Metazoa</taxon>
        <taxon>Ecdysozoa</taxon>
        <taxon>Arthropoda</taxon>
        <taxon>Hexapoda</taxon>
        <taxon>Insecta</taxon>
        <taxon>Pterygota</taxon>
        <taxon>Neoptera</taxon>
        <taxon>Paraneoptera</taxon>
        <taxon>Hemiptera</taxon>
        <taxon>Auchenorrhyncha</taxon>
        <taxon>Membracoidea</taxon>
        <taxon>Cicadellidae</taxon>
        <taxon>Cicadellinae</taxon>
        <taxon>Proconiini</taxon>
        <taxon>Cuerna</taxon>
    </lineage>
</organism>
<dbReference type="SUPFAM" id="SSF110324">
    <property type="entry name" value="Ribosomal L27 protein-like"/>
    <property type="match status" value="1"/>
</dbReference>
<dbReference type="GO" id="GO:0003735">
    <property type="term" value="F:structural constituent of ribosome"/>
    <property type="evidence" value="ECO:0007669"/>
    <property type="project" value="InterPro"/>
</dbReference>
<dbReference type="GO" id="GO:0006412">
    <property type="term" value="P:translation"/>
    <property type="evidence" value="ECO:0007669"/>
    <property type="project" value="InterPro"/>
</dbReference>
<dbReference type="EMBL" id="GECZ01004239">
    <property type="protein sequence ID" value="JAS65530.1"/>
    <property type="molecule type" value="Transcribed_RNA"/>
</dbReference>
<evidence type="ECO:0000256" key="8">
    <source>
        <dbReference type="ARBA" id="ARBA00076963"/>
    </source>
</evidence>
<feature type="non-terminal residue" evidence="10">
    <location>
        <position position="1"/>
    </location>
</feature>
<dbReference type="PANTHER" id="PTHR15893">
    <property type="entry name" value="RIBOSOMAL PROTEIN L27"/>
    <property type="match status" value="1"/>
</dbReference>
<dbReference type="FunFam" id="2.40.50.100:FF:000031">
    <property type="entry name" value="39S ribosomal protein L27, mitochondrial"/>
    <property type="match status" value="1"/>
</dbReference>
<dbReference type="Pfam" id="PF01016">
    <property type="entry name" value="Ribosomal_L27"/>
    <property type="match status" value="1"/>
</dbReference>
<evidence type="ECO:0000256" key="4">
    <source>
        <dbReference type="ARBA" id="ARBA00022980"/>
    </source>
</evidence>
<dbReference type="InterPro" id="IPR001684">
    <property type="entry name" value="Ribosomal_bL27"/>
</dbReference>
<keyword evidence="4" id="KW-0689">Ribosomal protein</keyword>
<protein>
    <recommendedName>
        <fullName evidence="7">Large ribosomal subunit protein bL27m</fullName>
    </recommendedName>
    <alternativeName>
        <fullName evidence="8">39S ribosomal protein L27, mitochondrial</fullName>
    </alternativeName>
</protein>
<proteinExistence type="inferred from homology"/>
<keyword evidence="6" id="KW-0687">Ribonucleoprotein</keyword>
<gene>
    <name evidence="10" type="ORF">g.15185</name>
</gene>
<keyword evidence="3" id="KW-0809">Transit peptide</keyword>
<evidence type="ECO:0000256" key="1">
    <source>
        <dbReference type="ARBA" id="ARBA00004173"/>
    </source>
</evidence>
<evidence type="ECO:0000256" key="5">
    <source>
        <dbReference type="ARBA" id="ARBA00023128"/>
    </source>
</evidence>
<dbReference type="PANTHER" id="PTHR15893:SF0">
    <property type="entry name" value="LARGE RIBOSOMAL SUBUNIT PROTEIN BL27M"/>
    <property type="match status" value="1"/>
</dbReference>
<comment type="subcellular location">
    <subcellularLocation>
        <location evidence="1">Mitochondrion</location>
    </subcellularLocation>
</comment>
<feature type="region of interest" description="Disordered" evidence="9">
    <location>
        <begin position="52"/>
        <end position="71"/>
    </location>
</feature>
<dbReference type="GO" id="GO:0005762">
    <property type="term" value="C:mitochondrial large ribosomal subunit"/>
    <property type="evidence" value="ECO:0007669"/>
    <property type="project" value="TreeGrafter"/>
</dbReference>
<evidence type="ECO:0000313" key="10">
    <source>
        <dbReference type="EMBL" id="JAS65530.1"/>
    </source>
</evidence>
<dbReference type="GO" id="GO:0005743">
    <property type="term" value="C:mitochondrial inner membrane"/>
    <property type="evidence" value="ECO:0007669"/>
    <property type="project" value="UniProtKB-ARBA"/>
</dbReference>